<evidence type="ECO:0000256" key="1">
    <source>
        <dbReference type="SAM" id="MobiDB-lite"/>
    </source>
</evidence>
<evidence type="ECO:0000313" key="2">
    <source>
        <dbReference type="EMBL" id="GBP24985.1"/>
    </source>
</evidence>
<feature type="region of interest" description="Disordered" evidence="1">
    <location>
        <begin position="92"/>
        <end position="113"/>
    </location>
</feature>
<comment type="caution">
    <text evidence="2">The sequence shown here is derived from an EMBL/GenBank/DDBJ whole genome shotgun (WGS) entry which is preliminary data.</text>
</comment>
<sequence length="159" mass="18102">MTYEKTLTRKLYERLLTHTYTSMAASNRKQGGRCVNLVAERYSINLILLELSPPCLFTDRSRVGRSDCLLGAYFIYRERWGETDGRRFTYPESPLLTQGPSLNKGSGREEDQCDEGNECVHIKAVPLGSTVEIIMFDQGMGPSTRLINGPLQVKEWHRP</sequence>
<reference evidence="2 3" key="1">
    <citation type="journal article" date="2019" name="Commun. Biol.">
        <title>The bagworm genome reveals a unique fibroin gene that provides high tensile strength.</title>
        <authorList>
            <person name="Kono N."/>
            <person name="Nakamura H."/>
            <person name="Ohtoshi R."/>
            <person name="Tomita M."/>
            <person name="Numata K."/>
            <person name="Arakawa K."/>
        </authorList>
    </citation>
    <scope>NUCLEOTIDE SEQUENCE [LARGE SCALE GENOMIC DNA]</scope>
</reference>
<dbReference type="OrthoDB" id="7380870at2759"/>
<accession>A0A4C1UEZ9</accession>
<dbReference type="Proteomes" id="UP000299102">
    <property type="component" value="Unassembled WGS sequence"/>
</dbReference>
<gene>
    <name evidence="2" type="ORF">EVAR_94279_1</name>
</gene>
<evidence type="ECO:0000313" key="3">
    <source>
        <dbReference type="Proteomes" id="UP000299102"/>
    </source>
</evidence>
<organism evidence="2 3">
    <name type="scientific">Eumeta variegata</name>
    <name type="common">Bagworm moth</name>
    <name type="synonym">Eumeta japonica</name>
    <dbReference type="NCBI Taxonomy" id="151549"/>
    <lineage>
        <taxon>Eukaryota</taxon>
        <taxon>Metazoa</taxon>
        <taxon>Ecdysozoa</taxon>
        <taxon>Arthropoda</taxon>
        <taxon>Hexapoda</taxon>
        <taxon>Insecta</taxon>
        <taxon>Pterygota</taxon>
        <taxon>Neoptera</taxon>
        <taxon>Endopterygota</taxon>
        <taxon>Lepidoptera</taxon>
        <taxon>Glossata</taxon>
        <taxon>Ditrysia</taxon>
        <taxon>Tineoidea</taxon>
        <taxon>Psychidae</taxon>
        <taxon>Oiketicinae</taxon>
        <taxon>Eumeta</taxon>
    </lineage>
</organism>
<protein>
    <submittedName>
        <fullName evidence="2">Uncharacterized protein</fullName>
    </submittedName>
</protein>
<proteinExistence type="predicted"/>
<name>A0A4C1UEZ9_EUMVA</name>
<dbReference type="AlphaFoldDB" id="A0A4C1UEZ9"/>
<keyword evidence="3" id="KW-1185">Reference proteome</keyword>
<dbReference type="EMBL" id="BGZK01000168">
    <property type="protein sequence ID" value="GBP24985.1"/>
    <property type="molecule type" value="Genomic_DNA"/>
</dbReference>
<feature type="compositionally biased region" description="Polar residues" evidence="1">
    <location>
        <begin position="95"/>
        <end position="104"/>
    </location>
</feature>